<comment type="similarity">
    <text evidence="7">Belongs to the TonB-dependent receptor family.</text>
</comment>
<keyword evidence="8" id="KW-0732">Signal</keyword>
<dbReference type="InterPro" id="IPR008969">
    <property type="entry name" value="CarboxyPept-like_regulatory"/>
</dbReference>
<keyword evidence="11" id="KW-1185">Reference proteome</keyword>
<dbReference type="Gene3D" id="2.40.170.20">
    <property type="entry name" value="TonB-dependent receptor, beta-barrel domain"/>
    <property type="match status" value="1"/>
</dbReference>
<evidence type="ECO:0000313" key="11">
    <source>
        <dbReference type="Proteomes" id="UP000178485"/>
    </source>
</evidence>
<name>A0A1G4GAE9_9BACT</name>
<dbReference type="EMBL" id="LT608328">
    <property type="protein sequence ID" value="SCM59519.1"/>
    <property type="molecule type" value="Genomic_DNA"/>
</dbReference>
<keyword evidence="10" id="KW-0675">Receptor</keyword>
<evidence type="ECO:0000256" key="7">
    <source>
        <dbReference type="PROSITE-ProRule" id="PRU01360"/>
    </source>
</evidence>
<dbReference type="AlphaFoldDB" id="A0A1G4GAE9"/>
<feature type="domain" description="TonB-dependent receptor plug" evidence="9">
    <location>
        <begin position="123"/>
        <end position="248"/>
    </location>
</feature>
<dbReference type="Gene3D" id="2.170.130.10">
    <property type="entry name" value="TonB-dependent receptor, plug domain"/>
    <property type="match status" value="1"/>
</dbReference>
<feature type="signal peptide" evidence="8">
    <location>
        <begin position="1"/>
        <end position="26"/>
    </location>
</feature>
<keyword evidence="6 7" id="KW-0998">Cell outer membrane</keyword>
<dbReference type="NCBIfam" id="TIGR04057">
    <property type="entry name" value="SusC_RagA_signa"/>
    <property type="match status" value="1"/>
</dbReference>
<evidence type="ECO:0000256" key="6">
    <source>
        <dbReference type="ARBA" id="ARBA00023237"/>
    </source>
</evidence>
<evidence type="ECO:0000256" key="3">
    <source>
        <dbReference type="ARBA" id="ARBA00022452"/>
    </source>
</evidence>
<dbReference type="RefSeq" id="WP_083373347.1">
    <property type="nucleotide sequence ID" value="NZ_DUQN01000128.1"/>
</dbReference>
<keyword evidence="5 7" id="KW-0472">Membrane</keyword>
<keyword evidence="4 7" id="KW-0812">Transmembrane</keyword>
<reference evidence="10 11" key="1">
    <citation type="submission" date="2016-08" db="EMBL/GenBank/DDBJ databases">
        <authorList>
            <person name="Seilhamer J.J."/>
        </authorList>
    </citation>
    <scope>NUCLEOTIDE SEQUENCE [LARGE SCALE GENOMIC DNA]</scope>
    <source>
        <strain evidence="10">ING2-E5A</strain>
    </source>
</reference>
<dbReference type="KEGG" id="pmuc:ING2E5A_2723"/>
<protein>
    <submittedName>
        <fullName evidence="10">TonB-dependent receptor SusC</fullName>
    </submittedName>
</protein>
<proteinExistence type="inferred from homology"/>
<dbReference type="InterPro" id="IPR023996">
    <property type="entry name" value="TonB-dep_OMP_SusC/RagA"/>
</dbReference>
<evidence type="ECO:0000256" key="1">
    <source>
        <dbReference type="ARBA" id="ARBA00004571"/>
    </source>
</evidence>
<evidence type="ECO:0000259" key="9">
    <source>
        <dbReference type="Pfam" id="PF07715"/>
    </source>
</evidence>
<accession>A0A1G4GAE9</accession>
<dbReference type="Gene3D" id="2.60.40.1120">
    <property type="entry name" value="Carboxypeptidase-like, regulatory domain"/>
    <property type="match status" value="1"/>
</dbReference>
<dbReference type="SUPFAM" id="SSF56935">
    <property type="entry name" value="Porins"/>
    <property type="match status" value="1"/>
</dbReference>
<keyword evidence="2 7" id="KW-0813">Transport</keyword>
<dbReference type="STRING" id="1642646.ING2E5A_2723"/>
<dbReference type="PROSITE" id="PS52016">
    <property type="entry name" value="TONB_DEPENDENT_REC_3"/>
    <property type="match status" value="1"/>
</dbReference>
<dbReference type="InterPro" id="IPR023997">
    <property type="entry name" value="TonB-dep_OMP_SusC/RagA_CS"/>
</dbReference>
<evidence type="ECO:0000256" key="5">
    <source>
        <dbReference type="ARBA" id="ARBA00023136"/>
    </source>
</evidence>
<dbReference type="InterPro" id="IPR036942">
    <property type="entry name" value="Beta-barrel_TonB_sf"/>
</dbReference>
<dbReference type="SUPFAM" id="SSF49464">
    <property type="entry name" value="Carboxypeptidase regulatory domain-like"/>
    <property type="match status" value="1"/>
</dbReference>
<dbReference type="InterPro" id="IPR037066">
    <property type="entry name" value="Plug_dom_sf"/>
</dbReference>
<dbReference type="GO" id="GO:0009279">
    <property type="term" value="C:cell outer membrane"/>
    <property type="evidence" value="ECO:0007669"/>
    <property type="project" value="UniProtKB-SubCell"/>
</dbReference>
<gene>
    <name evidence="10" type="primary">susC77</name>
    <name evidence="10" type="ORF">ING2E5A_2723</name>
</gene>
<organism evidence="10 11">
    <name type="scientific">Petrimonas mucosa</name>
    <dbReference type="NCBI Taxonomy" id="1642646"/>
    <lineage>
        <taxon>Bacteria</taxon>
        <taxon>Pseudomonadati</taxon>
        <taxon>Bacteroidota</taxon>
        <taxon>Bacteroidia</taxon>
        <taxon>Bacteroidales</taxon>
        <taxon>Dysgonomonadaceae</taxon>
        <taxon>Petrimonas</taxon>
    </lineage>
</organism>
<dbReference type="Pfam" id="PF13715">
    <property type="entry name" value="CarbopepD_reg_2"/>
    <property type="match status" value="1"/>
</dbReference>
<dbReference type="Pfam" id="PF07715">
    <property type="entry name" value="Plug"/>
    <property type="match status" value="1"/>
</dbReference>
<feature type="chain" id="PRO_5009604042" evidence="8">
    <location>
        <begin position="27"/>
        <end position="1046"/>
    </location>
</feature>
<sequence>MKSKNLFSMKGFFILLLSLCAFSISAQTTVTVSGTVTDDTGLEVIGATVIVVGNATHGTVTDFEGKYTLSNVPANGSLQISYVGMVTQVIPVNGRTTIDVVLAADTEMLDEVVVTALGIKRDKKALGYAIQEVKGDEIIAAREVNVANALSGKVSGLQVIRSGNGPGGSSKIVIRGNNSVTNLNQPLIVVDGVPMDNFTGAKNNDYWNPSADMGNGLSDINPEDIESMSVLKGASAAALYGSRAGNGVILITTKAGRKNDGLGITVSSSISAETIFMNPELQSTYGQGTNGAYDPLSSSSWGPQITGQEYTKWNGQSANMKAYDNLNAYFDKPGINLTDNIAFSQQYNNVSVYTSLGRTDDWSKIPGADLSRTNLTTRATTKFGADDRWSTDAKVQYIKTNAQNRPVGGRNSSNPFFTMYAFPRSLDIRDFSNPVDDAGKMVWYQRTSPQINPYWLSKYRLSNDVRERFLMSGSLKYQFTDWLSGEIRGGTDTYFTEYDNKTYGGSPLTETGRYSFGQDKFFENNFTTLFTAQKDNLFGNWGLGGSLGGNLMHRKKTGISGGPDELLVRDLFTFGNAKNNINAEREYSEKKINSLFGTVQLNYGGYFFIDGTFRNDWSSTLHPDNRSFFYPSISSSLVISDMVNSQGNGMPDWFTYAKVRASFAQVGNDLDPYQLYNTYSIGKDPENNATAGTNNTLYDPSVKSELISSWEAGTELRFFNNRLALDFAWYKSNALRQLLNLPMDPLSGYSSRKINAGNIQNQGIELMINARPVETKDFAWNIQANISTNKNTIVELTDDVKLYSLGGYDNLQVYATAGGNYGEIYGSKFRRVTDKESPYYGKLIVDSNGLPNGTAEKEKVGDQQADMLVGVTNTLQYKGFSFSFLIDSRIGGEIFSGTNFYLQSAGTAAITAPGGKRDEFVVDGVYLDANNQYQVNTIKVTQQEYWNRVTGDTGNLGITEANIYNATNIRVRNVQLNYDFARATLKNTPFTRLRMGVSVNNALMLKSHLNGVDPESVFAIGTNAVGFENTAPPTSRTYLFNVTFGF</sequence>
<keyword evidence="3 7" id="KW-1134">Transmembrane beta strand</keyword>
<comment type="subcellular location">
    <subcellularLocation>
        <location evidence="1 7">Cell outer membrane</location>
        <topology evidence="1 7">Multi-pass membrane protein</topology>
    </subcellularLocation>
</comment>
<evidence type="ECO:0000313" key="10">
    <source>
        <dbReference type="EMBL" id="SCM59519.1"/>
    </source>
</evidence>
<evidence type="ECO:0000256" key="4">
    <source>
        <dbReference type="ARBA" id="ARBA00022692"/>
    </source>
</evidence>
<dbReference type="InterPro" id="IPR012910">
    <property type="entry name" value="Plug_dom"/>
</dbReference>
<dbReference type="Proteomes" id="UP000178485">
    <property type="component" value="Chromosome i"/>
</dbReference>
<evidence type="ECO:0000256" key="2">
    <source>
        <dbReference type="ARBA" id="ARBA00022448"/>
    </source>
</evidence>
<dbReference type="InterPro" id="IPR039426">
    <property type="entry name" value="TonB-dep_rcpt-like"/>
</dbReference>
<evidence type="ECO:0000256" key="8">
    <source>
        <dbReference type="SAM" id="SignalP"/>
    </source>
</evidence>
<dbReference type="NCBIfam" id="TIGR04056">
    <property type="entry name" value="OMP_RagA_SusC"/>
    <property type="match status" value="1"/>
</dbReference>